<accession>A0A1H8J5Q6</accession>
<keyword evidence="1" id="KW-0812">Transmembrane</keyword>
<keyword evidence="1" id="KW-1133">Transmembrane helix</keyword>
<feature type="transmembrane region" description="Helical" evidence="1">
    <location>
        <begin position="60"/>
        <end position="80"/>
    </location>
</feature>
<keyword evidence="4" id="KW-1185">Reference proteome</keyword>
<evidence type="ECO:0000313" key="3">
    <source>
        <dbReference type="EMBL" id="SEN75547.1"/>
    </source>
</evidence>
<protein>
    <submittedName>
        <fullName evidence="3">Urease accessory protein</fullName>
    </submittedName>
</protein>
<feature type="transmembrane region" description="Helical" evidence="1">
    <location>
        <begin position="86"/>
        <end position="103"/>
    </location>
</feature>
<gene>
    <name evidence="3" type="ORF">SAMN04489859_101581</name>
</gene>
<dbReference type="InterPro" id="IPR007038">
    <property type="entry name" value="HupE_UreJ"/>
</dbReference>
<dbReference type="RefSeq" id="WP_090612678.1">
    <property type="nucleotide sequence ID" value="NZ_CP067124.1"/>
</dbReference>
<dbReference type="PIRSF" id="PIRSF016919">
    <property type="entry name" value="HupE_UreJ"/>
    <property type="match status" value="1"/>
</dbReference>
<keyword evidence="1" id="KW-0472">Membrane</keyword>
<dbReference type="EMBL" id="FODE01000015">
    <property type="protein sequence ID" value="SEN75547.1"/>
    <property type="molecule type" value="Genomic_DNA"/>
</dbReference>
<proteinExistence type="predicted"/>
<evidence type="ECO:0000256" key="1">
    <source>
        <dbReference type="SAM" id="Phobius"/>
    </source>
</evidence>
<feature type="chain" id="PRO_5011525596" evidence="2">
    <location>
        <begin position="20"/>
        <end position="186"/>
    </location>
</feature>
<dbReference type="Proteomes" id="UP000199054">
    <property type="component" value="Unassembled WGS sequence"/>
</dbReference>
<feature type="transmembrane region" description="Helical" evidence="1">
    <location>
        <begin position="166"/>
        <end position="185"/>
    </location>
</feature>
<feature type="transmembrane region" description="Helical" evidence="1">
    <location>
        <begin position="133"/>
        <end position="154"/>
    </location>
</feature>
<dbReference type="Pfam" id="PF04955">
    <property type="entry name" value="HupE_UreJ"/>
    <property type="match status" value="1"/>
</dbReference>
<keyword evidence="2" id="KW-0732">Signal</keyword>
<reference evidence="3 4" key="1">
    <citation type="submission" date="2016-10" db="EMBL/GenBank/DDBJ databases">
        <authorList>
            <person name="de Groot N.N."/>
        </authorList>
    </citation>
    <scope>NUCLEOTIDE SEQUENCE [LARGE SCALE GENOMIC DNA]</scope>
    <source>
        <strain evidence="3 4">DSM 8512</strain>
    </source>
</reference>
<name>A0A1H8J5Q6_9RHOB</name>
<evidence type="ECO:0000256" key="2">
    <source>
        <dbReference type="SAM" id="SignalP"/>
    </source>
</evidence>
<feature type="signal peptide" evidence="2">
    <location>
        <begin position="1"/>
        <end position="19"/>
    </location>
</feature>
<dbReference type="AlphaFoldDB" id="A0A1H8J5Q6"/>
<feature type="transmembrane region" description="Helical" evidence="1">
    <location>
        <begin position="110"/>
        <end position="127"/>
    </location>
</feature>
<dbReference type="OrthoDB" id="9808192at2"/>
<dbReference type="STRING" id="34002.SAMN04489859_101581"/>
<evidence type="ECO:0000313" key="4">
    <source>
        <dbReference type="Proteomes" id="UP000199054"/>
    </source>
</evidence>
<sequence length="186" mass="18320">MKRLAIITATMLLPQIALAHPGHDQGQFIGGLSHPVGGADHLLAMVALGLLAAQIGGRGLWALPISFVGSMIAGGLAGWAGLAFPGVEPMILASVVILGVLVAMAARPPLAVLVPGVAVFGFAHGWAHGAEGPAQGLIAYAIGFATATTALHLAGIGIGRLLQRGTLLRGLGGGTALAGLALAMGG</sequence>
<organism evidence="3 4">
    <name type="scientific">Paracoccus alcaliphilus</name>
    <dbReference type="NCBI Taxonomy" id="34002"/>
    <lineage>
        <taxon>Bacteria</taxon>
        <taxon>Pseudomonadati</taxon>
        <taxon>Pseudomonadota</taxon>
        <taxon>Alphaproteobacteria</taxon>
        <taxon>Rhodobacterales</taxon>
        <taxon>Paracoccaceae</taxon>
        <taxon>Paracoccus</taxon>
    </lineage>
</organism>